<evidence type="ECO:0000256" key="6">
    <source>
        <dbReference type="ARBA" id="ARBA00023012"/>
    </source>
</evidence>
<dbReference type="InterPro" id="IPR004358">
    <property type="entry name" value="Sig_transdc_His_kin-like_C"/>
</dbReference>
<dbReference type="SUPFAM" id="SSF55874">
    <property type="entry name" value="ATPase domain of HSP90 chaperone/DNA topoisomerase II/histidine kinase"/>
    <property type="match status" value="2"/>
</dbReference>
<dbReference type="SMART" id="SM00387">
    <property type="entry name" value="HATPase_c"/>
    <property type="match status" value="1"/>
</dbReference>
<dbReference type="GO" id="GO:0000160">
    <property type="term" value="P:phosphorelay signal transduction system"/>
    <property type="evidence" value="ECO:0007669"/>
    <property type="project" value="UniProtKB-KW"/>
</dbReference>
<dbReference type="AlphaFoldDB" id="A0A3B0V281"/>
<keyword evidence="4" id="KW-0418">Kinase</keyword>
<keyword evidence="2" id="KW-0808">Transferase</keyword>
<evidence type="ECO:0000256" key="2">
    <source>
        <dbReference type="ARBA" id="ARBA00022679"/>
    </source>
</evidence>
<feature type="domain" description="Histidine kinase" evidence="7">
    <location>
        <begin position="524"/>
        <end position="747"/>
    </location>
</feature>
<keyword evidence="1" id="KW-0597">Phosphoprotein</keyword>
<dbReference type="PROSITE" id="PS50109">
    <property type="entry name" value="HIS_KIN"/>
    <property type="match status" value="1"/>
</dbReference>
<dbReference type="PANTHER" id="PTHR43065">
    <property type="entry name" value="SENSOR HISTIDINE KINASE"/>
    <property type="match status" value="1"/>
</dbReference>
<proteinExistence type="predicted"/>
<evidence type="ECO:0000256" key="4">
    <source>
        <dbReference type="ARBA" id="ARBA00022777"/>
    </source>
</evidence>
<organism evidence="8">
    <name type="scientific">hydrothermal vent metagenome</name>
    <dbReference type="NCBI Taxonomy" id="652676"/>
    <lineage>
        <taxon>unclassified sequences</taxon>
        <taxon>metagenomes</taxon>
        <taxon>ecological metagenomes</taxon>
    </lineage>
</organism>
<sequence length="757" mass="85343">MTSNKDVLQQVSFSISARTALLLGRESISNSVTAVRELVKNAYDADARNVTVRFRKATTSEGTIEIIDDGHGMDLDDIQTKWLLIGVSHKQREPLSPKKRVRVGEKGVGRLALDRLAAIVIMKTTPEYAPQEGTHQLSIDWNKFLATDKAIEDVELPFETIPRRQSPGTILKLHDLRETWTKREFKKLYDDLSVLLPPFQTKHSNFTIHFDCDEMPELQGPIQSPIVGAALFSMQARMDENYEVRIDVTTREDSPNGESRPFTSHIRSWYGLFDTSEAPQCGPLELELFFYLREGKSYQGLSVTLGRVREFLNLHGGVRIYRDDFRVSPYGDPNTTQGDWLGLGSRRTRRNYGVGSTKGPWAVAENQIAAAVFITRQQNPLIRDTTSREGLIENPAYQDMRKFVEKCIEFFESDRQAYERKKVKDAPPTVESTVEESKQQTNQLIDTILDAVQDSEISNVLSQSRLKTLKNDLVQKIDVIQDVYVQELQETVATQRIYQNLATIGIVVSSMGHNILPSARQIPNTIDRLMKRLSALTLFSDEKAKRYAERLRKYGQTIYALSYFALNHIRRDKRERTKEVNINAIIKELYEETLLELCGTVKAQIAFLPEANLPLIIAFPSEIESIVINFVTNSLAAFQRKPMTPIDNRMIEIETHYDPLAKAVQIIARDSGLGIPDDDLGRIFDVLYTTKISADGTSSDGTGLGLSIVKDIVESYSIGDNLAHVQVIGHGAKLSGAEFVVTLPVPKSYLPEENDNV</sequence>
<evidence type="ECO:0000256" key="3">
    <source>
        <dbReference type="ARBA" id="ARBA00022741"/>
    </source>
</evidence>
<dbReference type="InterPro" id="IPR005467">
    <property type="entry name" value="His_kinase_dom"/>
</dbReference>
<evidence type="ECO:0000256" key="1">
    <source>
        <dbReference type="ARBA" id="ARBA00022553"/>
    </source>
</evidence>
<dbReference type="InterPro" id="IPR036890">
    <property type="entry name" value="HATPase_C_sf"/>
</dbReference>
<dbReference type="EMBL" id="UOEU01000305">
    <property type="protein sequence ID" value="VAW31957.1"/>
    <property type="molecule type" value="Genomic_DNA"/>
</dbReference>
<dbReference type="GO" id="GO:0005524">
    <property type="term" value="F:ATP binding"/>
    <property type="evidence" value="ECO:0007669"/>
    <property type="project" value="UniProtKB-KW"/>
</dbReference>
<dbReference type="GO" id="GO:0016301">
    <property type="term" value="F:kinase activity"/>
    <property type="evidence" value="ECO:0007669"/>
    <property type="project" value="UniProtKB-KW"/>
</dbReference>
<accession>A0A3B0V281</accession>
<keyword evidence="3" id="KW-0547">Nucleotide-binding</keyword>
<evidence type="ECO:0000256" key="5">
    <source>
        <dbReference type="ARBA" id="ARBA00022840"/>
    </source>
</evidence>
<dbReference type="PANTHER" id="PTHR43065:SF10">
    <property type="entry name" value="PEROXIDE STRESS-ACTIVATED HISTIDINE KINASE MAK3"/>
    <property type="match status" value="1"/>
</dbReference>
<evidence type="ECO:0000313" key="8">
    <source>
        <dbReference type="EMBL" id="VAW31957.1"/>
    </source>
</evidence>
<dbReference type="InterPro" id="IPR003594">
    <property type="entry name" value="HATPase_dom"/>
</dbReference>
<dbReference type="Pfam" id="PF13589">
    <property type="entry name" value="HATPase_c_3"/>
    <property type="match status" value="1"/>
</dbReference>
<keyword evidence="6" id="KW-0902">Two-component regulatory system</keyword>
<gene>
    <name evidence="8" type="ORF">MNBD_CHLOROFLEXI01-5009</name>
</gene>
<keyword evidence="5" id="KW-0067">ATP-binding</keyword>
<dbReference type="Gene3D" id="3.30.565.10">
    <property type="entry name" value="Histidine kinase-like ATPase, C-terminal domain"/>
    <property type="match status" value="2"/>
</dbReference>
<reference evidence="8" key="1">
    <citation type="submission" date="2018-06" db="EMBL/GenBank/DDBJ databases">
        <authorList>
            <person name="Zhirakovskaya E."/>
        </authorList>
    </citation>
    <scope>NUCLEOTIDE SEQUENCE</scope>
</reference>
<dbReference type="Pfam" id="PF02518">
    <property type="entry name" value="HATPase_c"/>
    <property type="match status" value="1"/>
</dbReference>
<protein>
    <recommendedName>
        <fullName evidence="7">Histidine kinase domain-containing protein</fullName>
    </recommendedName>
</protein>
<dbReference type="PRINTS" id="PR00344">
    <property type="entry name" value="BCTRLSENSOR"/>
</dbReference>
<evidence type="ECO:0000259" key="7">
    <source>
        <dbReference type="PROSITE" id="PS50109"/>
    </source>
</evidence>
<name>A0A3B0V281_9ZZZZ</name>